<sequence length="265" mass="28906">MKKTLRTVLTAAAFAAAGASAMTAVAEGSEQNQNRGFGFSNVTERDAFANSYGAYGPPPTDWKIDGTIDGQWGWGTTTSIPLETLTTTTMTMPRTVYGPTSTSTVTTSEQEDIVELTTTMLPQPAYGPAPVLLGDANMDGVVDIFDAVALRKAILFDEYADKINRYFSDLNKDGEISVGDLVRLNRYLLGTITDLDKMPERDDEVKVTTTTTTTKDKYHITETAFYDPRTDIVVPVYGPPSVFIEKTYETSSILDSNINTTNGEK</sequence>
<protein>
    <recommendedName>
        <fullName evidence="2">Dockerin domain-containing protein</fullName>
    </recommendedName>
</protein>
<organism evidence="3 4">
    <name type="scientific">Ruminococcus flavefaciens</name>
    <dbReference type="NCBI Taxonomy" id="1265"/>
    <lineage>
        <taxon>Bacteria</taxon>
        <taxon>Bacillati</taxon>
        <taxon>Bacillota</taxon>
        <taxon>Clostridia</taxon>
        <taxon>Eubacteriales</taxon>
        <taxon>Oscillospiraceae</taxon>
        <taxon>Ruminococcus</taxon>
    </lineage>
</organism>
<feature type="domain" description="Dockerin" evidence="2">
    <location>
        <begin position="129"/>
        <end position="197"/>
    </location>
</feature>
<accession>A0A1M7JT72</accession>
<evidence type="ECO:0000256" key="1">
    <source>
        <dbReference type="SAM" id="SignalP"/>
    </source>
</evidence>
<dbReference type="Proteomes" id="UP000184394">
    <property type="component" value="Unassembled WGS sequence"/>
</dbReference>
<dbReference type="CDD" id="cd14256">
    <property type="entry name" value="Dockerin_I"/>
    <property type="match status" value="1"/>
</dbReference>
<dbReference type="OrthoDB" id="1821218at2"/>
<dbReference type="GO" id="GO:0000272">
    <property type="term" value="P:polysaccharide catabolic process"/>
    <property type="evidence" value="ECO:0007669"/>
    <property type="project" value="InterPro"/>
</dbReference>
<dbReference type="EMBL" id="FRCT01000006">
    <property type="protein sequence ID" value="SHM56269.1"/>
    <property type="molecule type" value="Genomic_DNA"/>
</dbReference>
<dbReference type="PROSITE" id="PS00018">
    <property type="entry name" value="EF_HAND_1"/>
    <property type="match status" value="1"/>
</dbReference>
<dbReference type="InterPro" id="IPR002105">
    <property type="entry name" value="Dockerin_1_rpt"/>
</dbReference>
<dbReference type="SUPFAM" id="SSF63446">
    <property type="entry name" value="Type I dockerin domain"/>
    <property type="match status" value="1"/>
</dbReference>
<evidence type="ECO:0000313" key="4">
    <source>
        <dbReference type="Proteomes" id="UP000184394"/>
    </source>
</evidence>
<feature type="chain" id="PRO_5012568147" description="Dockerin domain-containing protein" evidence="1">
    <location>
        <begin position="27"/>
        <end position="265"/>
    </location>
</feature>
<dbReference type="RefSeq" id="WP_072950669.1">
    <property type="nucleotide sequence ID" value="NZ_FRCT01000006.1"/>
</dbReference>
<evidence type="ECO:0000259" key="2">
    <source>
        <dbReference type="PROSITE" id="PS51766"/>
    </source>
</evidence>
<feature type="signal peptide" evidence="1">
    <location>
        <begin position="1"/>
        <end position="26"/>
    </location>
</feature>
<dbReference type="InterPro" id="IPR036439">
    <property type="entry name" value="Dockerin_dom_sf"/>
</dbReference>
<dbReference type="GO" id="GO:0004553">
    <property type="term" value="F:hydrolase activity, hydrolyzing O-glycosyl compounds"/>
    <property type="evidence" value="ECO:0007669"/>
    <property type="project" value="InterPro"/>
</dbReference>
<dbReference type="PROSITE" id="PS51766">
    <property type="entry name" value="DOCKERIN"/>
    <property type="match status" value="1"/>
</dbReference>
<dbReference type="Gene3D" id="1.10.1330.10">
    <property type="entry name" value="Dockerin domain"/>
    <property type="match status" value="1"/>
</dbReference>
<dbReference type="Pfam" id="PF00404">
    <property type="entry name" value="Dockerin_1"/>
    <property type="match status" value="1"/>
</dbReference>
<reference evidence="3 4" key="1">
    <citation type="submission" date="2016-11" db="EMBL/GenBank/DDBJ databases">
        <authorList>
            <person name="Jaros S."/>
            <person name="Januszkiewicz K."/>
            <person name="Wedrychowicz H."/>
        </authorList>
    </citation>
    <scope>NUCLEOTIDE SEQUENCE [LARGE SCALE GENOMIC DNA]</scope>
    <source>
        <strain evidence="3 4">Y1</strain>
    </source>
</reference>
<proteinExistence type="predicted"/>
<name>A0A1M7JT72_RUMFL</name>
<gene>
    <name evidence="3" type="ORF">SAMN04487860_106207</name>
</gene>
<dbReference type="InterPro" id="IPR018247">
    <property type="entry name" value="EF_Hand_1_Ca_BS"/>
</dbReference>
<evidence type="ECO:0000313" key="3">
    <source>
        <dbReference type="EMBL" id="SHM56269.1"/>
    </source>
</evidence>
<keyword evidence="1" id="KW-0732">Signal</keyword>
<dbReference type="AlphaFoldDB" id="A0A1M7JT72"/>
<dbReference type="InterPro" id="IPR016134">
    <property type="entry name" value="Dockerin_dom"/>
</dbReference>